<feature type="domain" description="EF-hand" evidence="7">
    <location>
        <begin position="70"/>
        <end position="105"/>
    </location>
</feature>
<keyword evidence="4" id="KW-0106">Calcium</keyword>
<protein>
    <submittedName>
        <fullName evidence="8">Growth regulator with EF hand domain 1</fullName>
    </submittedName>
</protein>
<evidence type="ECO:0000313" key="9">
    <source>
        <dbReference type="Proteomes" id="UP001178461"/>
    </source>
</evidence>
<dbReference type="SUPFAM" id="SSF47473">
    <property type="entry name" value="EF-hand"/>
    <property type="match status" value="1"/>
</dbReference>
<sequence>MKEMLLAALLLAVPASWAAPKDGTNRSEPLPSAREPPIPNPLDPGQESARLIQEYLKNVGQEDGKASAMSRKQALLLLFALHDYDKSGRLDGLEFMRLLSEMPSQRDSSVPDSVVLMVDNILATQDLNHDGLLEPSELLQGPWHSQTPTLLAAPDGEEGSVLRAPPAPDGQGVGHPDPLGQQGTAESPAASEAAQDQGVVEAPSLSPPAQNQEGAPGQGEAAEAPQPQETGEPLMPGD</sequence>
<organism evidence="8 9">
    <name type="scientific">Podarcis lilfordi</name>
    <name type="common">Lilford's wall lizard</name>
    <dbReference type="NCBI Taxonomy" id="74358"/>
    <lineage>
        <taxon>Eukaryota</taxon>
        <taxon>Metazoa</taxon>
        <taxon>Chordata</taxon>
        <taxon>Craniata</taxon>
        <taxon>Vertebrata</taxon>
        <taxon>Euteleostomi</taxon>
        <taxon>Lepidosauria</taxon>
        <taxon>Squamata</taxon>
        <taxon>Bifurcata</taxon>
        <taxon>Unidentata</taxon>
        <taxon>Episquamata</taxon>
        <taxon>Laterata</taxon>
        <taxon>Lacertibaenia</taxon>
        <taxon>Lacertidae</taxon>
        <taxon>Podarcis</taxon>
    </lineage>
</organism>
<keyword evidence="2 6" id="KW-0732">Signal</keyword>
<evidence type="ECO:0000256" key="2">
    <source>
        <dbReference type="ARBA" id="ARBA00022729"/>
    </source>
</evidence>
<dbReference type="PANTHER" id="PTHR23104:SF15">
    <property type="entry name" value="CELL GROWTH REGULATOR WITH EF HAND DOMAIN PROTEIN 1"/>
    <property type="match status" value="1"/>
</dbReference>
<dbReference type="PANTHER" id="PTHR23104">
    <property type="entry name" value="MULTIPLE COAGULATION FACTOR DEFICIENCY PROTEIN 2 NEURAL STEM CELL DERIVED NEURONAL SURVIVAL PROTEIN"/>
    <property type="match status" value="1"/>
</dbReference>
<feature type="signal peptide" evidence="6">
    <location>
        <begin position="1"/>
        <end position="18"/>
    </location>
</feature>
<feature type="compositionally biased region" description="Low complexity" evidence="5">
    <location>
        <begin position="207"/>
        <end position="238"/>
    </location>
</feature>
<keyword evidence="3" id="KW-0677">Repeat</keyword>
<feature type="chain" id="PRO_5041298302" evidence="6">
    <location>
        <begin position="19"/>
        <end position="238"/>
    </location>
</feature>
<evidence type="ECO:0000256" key="6">
    <source>
        <dbReference type="SAM" id="SignalP"/>
    </source>
</evidence>
<dbReference type="GO" id="GO:0005509">
    <property type="term" value="F:calcium ion binding"/>
    <property type="evidence" value="ECO:0007669"/>
    <property type="project" value="InterPro"/>
</dbReference>
<dbReference type="Proteomes" id="UP001178461">
    <property type="component" value="Chromosome 3"/>
</dbReference>
<gene>
    <name evidence="8" type="ORF">PODLI_1B010336</name>
</gene>
<dbReference type="Gene3D" id="1.10.238.10">
    <property type="entry name" value="EF-hand"/>
    <property type="match status" value="1"/>
</dbReference>
<dbReference type="InterPro" id="IPR002048">
    <property type="entry name" value="EF_hand_dom"/>
</dbReference>
<name>A0AA35P445_9SAUR</name>
<dbReference type="InterPro" id="IPR011992">
    <property type="entry name" value="EF-hand-dom_pair"/>
</dbReference>
<keyword evidence="1" id="KW-0479">Metal-binding</keyword>
<dbReference type="InterPro" id="IPR052110">
    <property type="entry name" value="MCFD2-like"/>
</dbReference>
<dbReference type="PROSITE" id="PS50222">
    <property type="entry name" value="EF_HAND_2"/>
    <property type="match status" value="1"/>
</dbReference>
<evidence type="ECO:0000256" key="1">
    <source>
        <dbReference type="ARBA" id="ARBA00022723"/>
    </source>
</evidence>
<feature type="region of interest" description="Disordered" evidence="5">
    <location>
        <begin position="19"/>
        <end position="44"/>
    </location>
</feature>
<evidence type="ECO:0000256" key="5">
    <source>
        <dbReference type="SAM" id="MobiDB-lite"/>
    </source>
</evidence>
<evidence type="ECO:0000313" key="8">
    <source>
        <dbReference type="EMBL" id="CAI5771608.1"/>
    </source>
</evidence>
<dbReference type="EMBL" id="OX395128">
    <property type="protein sequence ID" value="CAI5771608.1"/>
    <property type="molecule type" value="Genomic_DNA"/>
</dbReference>
<evidence type="ECO:0000256" key="3">
    <source>
        <dbReference type="ARBA" id="ARBA00022737"/>
    </source>
</evidence>
<evidence type="ECO:0000256" key="4">
    <source>
        <dbReference type="ARBA" id="ARBA00022837"/>
    </source>
</evidence>
<feature type="region of interest" description="Disordered" evidence="5">
    <location>
        <begin position="138"/>
        <end position="238"/>
    </location>
</feature>
<dbReference type="PROSITE" id="PS00018">
    <property type="entry name" value="EF_HAND_1"/>
    <property type="match status" value="2"/>
</dbReference>
<accession>A0AA35P445</accession>
<evidence type="ECO:0000259" key="7">
    <source>
        <dbReference type="PROSITE" id="PS50222"/>
    </source>
</evidence>
<dbReference type="InterPro" id="IPR018247">
    <property type="entry name" value="EF_Hand_1_Ca_BS"/>
</dbReference>
<keyword evidence="9" id="KW-1185">Reference proteome</keyword>
<reference evidence="8" key="1">
    <citation type="submission" date="2022-12" db="EMBL/GenBank/DDBJ databases">
        <authorList>
            <person name="Alioto T."/>
            <person name="Alioto T."/>
            <person name="Gomez Garrido J."/>
        </authorList>
    </citation>
    <scope>NUCLEOTIDE SEQUENCE</scope>
</reference>
<proteinExistence type="predicted"/>
<dbReference type="AlphaFoldDB" id="A0AA35P445"/>